<dbReference type="PANTHER" id="PTHR31351">
    <property type="entry name" value="EXPRESSED PROTEIN"/>
    <property type="match status" value="1"/>
</dbReference>
<evidence type="ECO:0000259" key="2">
    <source>
        <dbReference type="Pfam" id="PF08458"/>
    </source>
</evidence>
<dbReference type="InterPro" id="IPR008546">
    <property type="entry name" value="VAN3-bd-like_auxin_canal"/>
</dbReference>
<dbReference type="Proteomes" id="UP000187406">
    <property type="component" value="Unassembled WGS sequence"/>
</dbReference>
<gene>
    <name evidence="3" type="ORF">CFOL_v3_16319</name>
</gene>
<dbReference type="EMBL" id="BDDD01001042">
    <property type="protein sequence ID" value="GAV72831.1"/>
    <property type="molecule type" value="Genomic_DNA"/>
</dbReference>
<dbReference type="GO" id="GO:0010305">
    <property type="term" value="P:leaf vascular tissue pattern formation"/>
    <property type="evidence" value="ECO:0007669"/>
    <property type="project" value="TreeGrafter"/>
</dbReference>
<dbReference type="InParanoid" id="A0A1Q3BY38"/>
<evidence type="ECO:0000313" key="3">
    <source>
        <dbReference type="EMBL" id="GAV72831.1"/>
    </source>
</evidence>
<dbReference type="STRING" id="3775.A0A1Q3BY38"/>
<organism evidence="3 4">
    <name type="scientific">Cephalotus follicularis</name>
    <name type="common">Albany pitcher plant</name>
    <dbReference type="NCBI Taxonomy" id="3775"/>
    <lineage>
        <taxon>Eukaryota</taxon>
        <taxon>Viridiplantae</taxon>
        <taxon>Streptophyta</taxon>
        <taxon>Embryophyta</taxon>
        <taxon>Tracheophyta</taxon>
        <taxon>Spermatophyta</taxon>
        <taxon>Magnoliopsida</taxon>
        <taxon>eudicotyledons</taxon>
        <taxon>Gunneridae</taxon>
        <taxon>Pentapetalae</taxon>
        <taxon>rosids</taxon>
        <taxon>fabids</taxon>
        <taxon>Oxalidales</taxon>
        <taxon>Cephalotaceae</taxon>
        <taxon>Cephalotus</taxon>
    </lineage>
</organism>
<name>A0A1Q3BY38_CEPFO</name>
<dbReference type="PANTHER" id="PTHR31351:SF24">
    <property type="entry name" value="VAN3-BINDING PROTEIN-LIKE"/>
    <property type="match status" value="1"/>
</dbReference>
<evidence type="ECO:0000313" key="4">
    <source>
        <dbReference type="Proteomes" id="UP000187406"/>
    </source>
</evidence>
<sequence>MESGFHSTWKKDSSALYGLELFEDDGELKEAAAAALPTIPQPQTPNEPMEFLCRSWSLSASEISKALAQKQKHFLFDNNFNTVPETFVAPQLSGKVISSINARKTGTIGKWFHHHHKELSGVTVKKKERARLENARAHSSVSVAGLAAAVAAVAAAGNSESNGSSSKMSMALASATELLASHCIEVAESAGADHDRVASVVRSAVDIHSPGDLMTLTASAATALRGEAALKARLPKEARRNAAISPYDKGVAETHWPAAIHRQIDEQCTPCVGELLEHTRKGVSRWKRVSVYINNKSQVIIKLKSKHVGGAFSKKSKSIVYGVCDETAAWPYKKIRENSDELYFGIKTAQGLLEFNCKSKIHKQRWVDGIQKLLRQVNCIEATEISLASLSISNSI</sequence>
<keyword evidence="4" id="KW-1185">Reference proteome</keyword>
<dbReference type="InterPro" id="IPR013666">
    <property type="entry name" value="PH_pln"/>
</dbReference>
<feature type="domain" description="VAN3-binding protein-like auxin canalisation" evidence="1">
    <location>
        <begin position="42"/>
        <end position="83"/>
    </location>
</feature>
<proteinExistence type="predicted"/>
<dbReference type="OrthoDB" id="1897931at2759"/>
<dbReference type="AlphaFoldDB" id="A0A1Q3BY38"/>
<comment type="caution">
    <text evidence="3">The sequence shown here is derived from an EMBL/GenBank/DDBJ whole genome shotgun (WGS) entry which is preliminary data.</text>
</comment>
<dbReference type="FunCoup" id="A0A1Q3BY38">
    <property type="interactions" value="502"/>
</dbReference>
<accession>A0A1Q3BY38</accession>
<dbReference type="GO" id="GO:0010087">
    <property type="term" value="P:phloem or xylem histogenesis"/>
    <property type="evidence" value="ECO:0007669"/>
    <property type="project" value="TreeGrafter"/>
</dbReference>
<protein>
    <submittedName>
        <fullName evidence="3">Auxin_canalis domain-containing protein/PH_2 domain-containing protein</fullName>
    </submittedName>
</protein>
<evidence type="ECO:0000259" key="1">
    <source>
        <dbReference type="Pfam" id="PF05703"/>
    </source>
</evidence>
<dbReference type="GO" id="GO:0009734">
    <property type="term" value="P:auxin-activated signaling pathway"/>
    <property type="evidence" value="ECO:0007669"/>
    <property type="project" value="TreeGrafter"/>
</dbReference>
<feature type="domain" description="VAN3-binding protein-like auxin canalisation" evidence="1">
    <location>
        <begin position="98"/>
        <end position="250"/>
    </location>
</feature>
<feature type="domain" description="Pleckstrin-like plant" evidence="2">
    <location>
        <begin position="274"/>
        <end position="377"/>
    </location>
</feature>
<reference evidence="4" key="1">
    <citation type="submission" date="2016-04" db="EMBL/GenBank/DDBJ databases">
        <title>Cephalotus genome sequencing.</title>
        <authorList>
            <person name="Fukushima K."/>
            <person name="Hasebe M."/>
            <person name="Fang X."/>
        </authorList>
    </citation>
    <scope>NUCLEOTIDE SEQUENCE [LARGE SCALE GENOMIC DNA]</scope>
    <source>
        <strain evidence="4">cv. St1</strain>
    </source>
</reference>
<dbReference type="Pfam" id="PF05703">
    <property type="entry name" value="Auxin_canalis"/>
    <property type="match status" value="2"/>
</dbReference>
<dbReference type="Pfam" id="PF08458">
    <property type="entry name" value="PH_2"/>
    <property type="match status" value="1"/>
</dbReference>
<dbReference type="InterPro" id="IPR040269">
    <property type="entry name" value="VAB"/>
</dbReference>